<feature type="transmembrane region" description="Helical" evidence="5">
    <location>
        <begin position="293"/>
        <end position="311"/>
    </location>
</feature>
<keyword evidence="5" id="KW-0472">Membrane</keyword>
<comment type="caution">
    <text evidence="7">The sequence shown here is derived from an EMBL/GenBank/DDBJ whole genome shotgun (WGS) entry which is preliminary data.</text>
</comment>
<evidence type="ECO:0000256" key="5">
    <source>
        <dbReference type="SAM" id="Phobius"/>
    </source>
</evidence>
<dbReference type="RefSeq" id="WP_344310279.1">
    <property type="nucleotide sequence ID" value="NZ_BAAANO010000027.1"/>
</dbReference>
<keyword evidence="8" id="KW-1185">Reference proteome</keyword>
<evidence type="ECO:0000256" key="4">
    <source>
        <dbReference type="SAM" id="MobiDB-lite"/>
    </source>
</evidence>
<dbReference type="EMBL" id="BAAANO010000027">
    <property type="protein sequence ID" value="GAA2012890.1"/>
    <property type="molecule type" value="Genomic_DNA"/>
</dbReference>
<dbReference type="PANTHER" id="PTHR22683:SF1">
    <property type="entry name" value="TYPE VII SECRETION SYSTEM PROTEIN ESSC"/>
    <property type="match status" value="1"/>
</dbReference>
<evidence type="ECO:0000313" key="7">
    <source>
        <dbReference type="EMBL" id="GAA2012890.1"/>
    </source>
</evidence>
<organism evidence="7 8">
    <name type="scientific">Brevibacterium samyangense</name>
    <dbReference type="NCBI Taxonomy" id="366888"/>
    <lineage>
        <taxon>Bacteria</taxon>
        <taxon>Bacillati</taxon>
        <taxon>Actinomycetota</taxon>
        <taxon>Actinomycetes</taxon>
        <taxon>Micrococcales</taxon>
        <taxon>Brevibacteriaceae</taxon>
        <taxon>Brevibacterium</taxon>
    </lineage>
</organism>
<name>A0ABP5EZW8_9MICO</name>
<accession>A0ABP5EZW8</accession>
<proteinExistence type="predicted"/>
<dbReference type="InterPro" id="IPR003593">
    <property type="entry name" value="AAA+_ATPase"/>
</dbReference>
<evidence type="ECO:0000256" key="2">
    <source>
        <dbReference type="ARBA" id="ARBA00022840"/>
    </source>
</evidence>
<keyword evidence="5" id="KW-0812">Transmembrane</keyword>
<dbReference type="CDD" id="cd01127">
    <property type="entry name" value="TrwB_TraG_TraD_VirD4"/>
    <property type="match status" value="1"/>
</dbReference>
<dbReference type="Pfam" id="PF01580">
    <property type="entry name" value="FtsK_SpoIIIE"/>
    <property type="match status" value="2"/>
</dbReference>
<dbReference type="InterPro" id="IPR027417">
    <property type="entry name" value="P-loop_NTPase"/>
</dbReference>
<feature type="binding site" evidence="3">
    <location>
        <begin position="1050"/>
        <end position="1057"/>
    </location>
    <ligand>
        <name>ATP</name>
        <dbReference type="ChEBI" id="CHEBI:30616"/>
    </ligand>
</feature>
<keyword evidence="2 3" id="KW-0067">ATP-binding</keyword>
<sequence>MQLLLTAIGPDNVPHDLAVECEESATVDEVTSFLAERVGAPAHIGATRGRLYLGSHVLDPRQKVAASPLRHGVVVGLDRPVPRIEDEPPGTLELRITSGTGAGTTYRLSPGSWSVGTGAYDAVRLEDPLVHGTAVTLDIGPDGTVGVTPEPAIVGATRPVPPRRRPHDGPVLIPVPPTKEYARSRQGKKEQKQDLLIGLDATHTEVDPSLPIPLVHVERIPVTGRTHLPLGHALTIGNTMLEVSWVTPPDASLTYTPTGSTLDFNRPPRMLPPERPTKFVYPREPKKPEGVRFPWPMVVAPIVMGLVMFLVFDRWYMLLFVLLSPLMYIGNMLQQNSGTAKRFRRDLGRYRERRRKIQGDAFRALTEESAARRRDYMDPANVLLTATGPRARLWERRPTDPDWLHLRVGTADTLSEITINDPEREKHEEDLIWTAPDVPIVVELPEFRVLGLAGPTAHRRAVARWMLAQLSVLHSPGEVDIRLISDRADDEAWGWVRWLPHVRAGRDEDGIARVGTDEQSTARQFAAIAGIIDSRGEELKAAGGFMRSGRTGFPPVVVFLEDAARLRLLPGAVGLLQAGPAVDVYFVCMDDDVRLLPEECQAVVSSDGYWLTVEKTGKETADSVRPDLVSRAWCERVARALAPLRDVSLEDASGAIPAHSRLLDVLRLDPPVADRILAGWSGRPRTTAAVIGEGLDGPFTLDISRDGPHGLVAGTTGSGKSELLQTIIASLAVGNRPDEFNFVLIDYKGGSAFKDCNNLPHTVGMVSDLDGHLTTRALASLAAELHRRERMLARAGAKDIEDFTAQREAGTNPTDEPMPRLLIVIDEFAALVSELPDFVKGLVDIARRGRSLGVHLILATQRPSGVVSAEIKSNTNLRIALRVTDANDSQDVIEASDAAEIPKSLPGRAFARLGHSALHQFQSARVGGRPRNVEAGPEVEVSRLAWSTLAAPAEVREEGDEDITVPTDLASLVGVINEAASAAGISSPPPPWLPPLEDVVTVDELYTHVPRERVRSELVLPLGLVDLPHDQSRTALTYDLAHDTNVLVVSMPRMGRSSILRGVAGVIADNLPVTDVHIYGIDCGNNALLPLQALPHVGAVVTRDQPERLGRLTTKLREEITRRQEQLAASGFADITEQRRAVATEDRLPYIVVLFDRWEAFNAAFSNVDMGALVDAWQQIIQESSSVGIRIFMTGDRSCLVGRMSTLIDDKFLMRMADASDFTNIGMNVKEVPNHLPPGRAFRSGSTAESQFALLTADPDGTAQVRALQEIGRAAAARIGDLPAAKKPFRVDDLPTRITVPQMFALGGARSDDTSYVPLGVGGDTLTMKHLSITEDGPTFMILGPRKSGRSNVLRLVAGHLVDADYSLLLVIPRRSPLAEFATDPHVVRTLTPETDRDEGKEVFEQFAELTKDRTKRTAVLIDDLELLGLDGWLVDGIEQQVKLVRDSESFVMAAGTADDLGSSYRGPAVALKKSRSGLLLRPQQPNDGDMFGARLPRSIGSGSGNTGRALLFRSGQWERIQVPLVEG</sequence>
<dbReference type="SUPFAM" id="SSF52540">
    <property type="entry name" value="P-loop containing nucleoside triphosphate hydrolases"/>
    <property type="match status" value="1"/>
</dbReference>
<evidence type="ECO:0000259" key="6">
    <source>
        <dbReference type="PROSITE" id="PS50901"/>
    </source>
</evidence>
<dbReference type="Proteomes" id="UP001500755">
    <property type="component" value="Unassembled WGS sequence"/>
</dbReference>
<dbReference type="InterPro" id="IPR002543">
    <property type="entry name" value="FtsK_dom"/>
</dbReference>
<dbReference type="Gene3D" id="3.40.50.300">
    <property type="entry name" value="P-loop containing nucleotide triphosphate hydrolases"/>
    <property type="match status" value="4"/>
</dbReference>
<feature type="compositionally biased region" description="Basic and acidic residues" evidence="4">
    <location>
        <begin position="180"/>
        <end position="191"/>
    </location>
</feature>
<feature type="region of interest" description="Disordered" evidence="4">
    <location>
        <begin position="141"/>
        <end position="191"/>
    </location>
</feature>
<feature type="transmembrane region" description="Helical" evidence="5">
    <location>
        <begin position="316"/>
        <end position="333"/>
    </location>
</feature>
<evidence type="ECO:0000256" key="3">
    <source>
        <dbReference type="PROSITE-ProRule" id="PRU00289"/>
    </source>
</evidence>
<evidence type="ECO:0000256" key="1">
    <source>
        <dbReference type="ARBA" id="ARBA00022741"/>
    </source>
</evidence>
<feature type="region of interest" description="Disordered" evidence="4">
    <location>
        <begin position="256"/>
        <end position="278"/>
    </location>
</feature>
<dbReference type="PANTHER" id="PTHR22683">
    <property type="entry name" value="SPORULATION PROTEIN RELATED"/>
    <property type="match status" value="1"/>
</dbReference>
<gene>
    <name evidence="7" type="ORF">GCM10009755_25600</name>
</gene>
<reference evidence="8" key="1">
    <citation type="journal article" date="2019" name="Int. J. Syst. Evol. Microbiol.">
        <title>The Global Catalogue of Microorganisms (GCM) 10K type strain sequencing project: providing services to taxonomists for standard genome sequencing and annotation.</title>
        <authorList>
            <consortium name="The Broad Institute Genomics Platform"/>
            <consortium name="The Broad Institute Genome Sequencing Center for Infectious Disease"/>
            <person name="Wu L."/>
            <person name="Ma J."/>
        </authorList>
    </citation>
    <scope>NUCLEOTIDE SEQUENCE [LARGE SCALE GENOMIC DNA]</scope>
    <source>
        <strain evidence="8">JCM 14546</strain>
    </source>
</reference>
<keyword evidence="1 3" id="KW-0547">Nucleotide-binding</keyword>
<dbReference type="SMART" id="SM00382">
    <property type="entry name" value="AAA"/>
    <property type="match status" value="2"/>
</dbReference>
<keyword evidence="5" id="KW-1133">Transmembrane helix</keyword>
<feature type="domain" description="FtsK" evidence="6">
    <location>
        <begin position="696"/>
        <end position="890"/>
    </location>
</feature>
<feature type="binding site" evidence="3">
    <location>
        <begin position="714"/>
        <end position="721"/>
    </location>
    <ligand>
        <name>ATP</name>
        <dbReference type="ChEBI" id="CHEBI:30616"/>
    </ligand>
</feature>
<dbReference type="PROSITE" id="PS50901">
    <property type="entry name" value="FTSK"/>
    <property type="match status" value="2"/>
</dbReference>
<evidence type="ECO:0000313" key="8">
    <source>
        <dbReference type="Proteomes" id="UP001500755"/>
    </source>
</evidence>
<dbReference type="InterPro" id="IPR050206">
    <property type="entry name" value="FtsK/SpoIIIE/SftA"/>
</dbReference>
<protein>
    <submittedName>
        <fullName evidence="7">FtsK/SpoIIIE domain-containing protein</fullName>
    </submittedName>
</protein>
<feature type="domain" description="FtsK" evidence="6">
    <location>
        <begin position="1033"/>
        <end position="1227"/>
    </location>
</feature>